<keyword evidence="2" id="KW-1185">Reference proteome</keyword>
<evidence type="ECO:0000313" key="1">
    <source>
        <dbReference type="EMBL" id="KAK5818664.1"/>
    </source>
</evidence>
<organism evidence="1 2">
    <name type="scientific">Gossypium arboreum</name>
    <name type="common">Tree cotton</name>
    <name type="synonym">Gossypium nanking</name>
    <dbReference type="NCBI Taxonomy" id="29729"/>
    <lineage>
        <taxon>Eukaryota</taxon>
        <taxon>Viridiplantae</taxon>
        <taxon>Streptophyta</taxon>
        <taxon>Embryophyta</taxon>
        <taxon>Tracheophyta</taxon>
        <taxon>Spermatophyta</taxon>
        <taxon>Magnoliopsida</taxon>
        <taxon>eudicotyledons</taxon>
        <taxon>Gunneridae</taxon>
        <taxon>Pentapetalae</taxon>
        <taxon>rosids</taxon>
        <taxon>malvids</taxon>
        <taxon>Malvales</taxon>
        <taxon>Malvaceae</taxon>
        <taxon>Malvoideae</taxon>
        <taxon>Gossypium</taxon>
    </lineage>
</organism>
<proteinExistence type="predicted"/>
<evidence type="ECO:0000313" key="2">
    <source>
        <dbReference type="Proteomes" id="UP001358586"/>
    </source>
</evidence>
<dbReference type="EMBL" id="JARKNE010000007">
    <property type="protein sequence ID" value="KAK5818664.1"/>
    <property type="molecule type" value="Genomic_DNA"/>
</dbReference>
<gene>
    <name evidence="1" type="ORF">PVK06_023607</name>
</gene>
<comment type="caution">
    <text evidence="1">The sequence shown here is derived from an EMBL/GenBank/DDBJ whole genome shotgun (WGS) entry which is preliminary data.</text>
</comment>
<accession>A0ABR0PBL4</accession>
<dbReference type="Proteomes" id="UP001358586">
    <property type="component" value="Chromosome 7"/>
</dbReference>
<name>A0ABR0PBL4_GOSAR</name>
<protein>
    <submittedName>
        <fullName evidence="1">Uncharacterized protein</fullName>
    </submittedName>
</protein>
<reference evidence="1 2" key="1">
    <citation type="submission" date="2023-03" db="EMBL/GenBank/DDBJ databases">
        <title>WGS of Gossypium arboreum.</title>
        <authorList>
            <person name="Yu D."/>
        </authorList>
    </citation>
    <scope>NUCLEOTIDE SEQUENCE [LARGE SCALE GENOMIC DNA]</scope>
    <source>
        <tissue evidence="1">Leaf</tissue>
    </source>
</reference>
<sequence>MRSPQLWVEVGIEALTQVLREVLEKAFEASLERNRELVQSRCIDCGKKRDHSPPTLEPCSAKRVRTHLSDNSDFTEDRGSGASAPLFETATCLYSRLLHCTVRHIRQLCCVLLSKWLSPHMLCAGLDRLSRSYVVCFG</sequence>